<dbReference type="InterPro" id="IPR001453">
    <property type="entry name" value="MoaB/Mog_dom"/>
</dbReference>
<dbReference type="InterPro" id="IPR036135">
    <property type="entry name" value="MoeA_linker/N_sf"/>
</dbReference>
<dbReference type="InterPro" id="IPR036425">
    <property type="entry name" value="MoaB/Mog-like_dom_sf"/>
</dbReference>
<dbReference type="InterPro" id="IPR005110">
    <property type="entry name" value="MoeA_linker/N"/>
</dbReference>
<comment type="pathway">
    <text evidence="1">Cofactor biosynthesis; molybdopterin biosynthesis.</text>
</comment>
<dbReference type="SUPFAM" id="SSF63867">
    <property type="entry name" value="MoeA C-terminal domain-like"/>
    <property type="match status" value="1"/>
</dbReference>
<dbReference type="Proteomes" id="UP000610960">
    <property type="component" value="Unassembled WGS sequence"/>
</dbReference>
<gene>
    <name evidence="4" type="ORF">GCM10007981_17640</name>
</gene>
<evidence type="ECO:0000313" key="4">
    <source>
        <dbReference type="EMBL" id="GGP22266.1"/>
    </source>
</evidence>
<comment type="caution">
    <text evidence="4">The sequence shown here is derived from an EMBL/GenBank/DDBJ whole genome shotgun (WGS) entry which is preliminary data.</text>
</comment>
<dbReference type="PANTHER" id="PTHR10192">
    <property type="entry name" value="MOLYBDOPTERIN BIOSYNTHESIS PROTEIN"/>
    <property type="match status" value="1"/>
</dbReference>
<dbReference type="UniPathway" id="UPA00344"/>
<organism evidence="4 5">
    <name type="scientific">Thermocladium modestius</name>
    <dbReference type="NCBI Taxonomy" id="62609"/>
    <lineage>
        <taxon>Archaea</taxon>
        <taxon>Thermoproteota</taxon>
        <taxon>Thermoprotei</taxon>
        <taxon>Thermoproteales</taxon>
        <taxon>Thermoproteaceae</taxon>
        <taxon>Thermocladium</taxon>
    </lineage>
</organism>
<dbReference type="Gene3D" id="2.40.340.10">
    <property type="entry name" value="MoeA, C-terminal, domain IV"/>
    <property type="match status" value="1"/>
</dbReference>
<keyword evidence="5" id="KW-1185">Reference proteome</keyword>
<feature type="domain" description="MoaB/Mog" evidence="3">
    <location>
        <begin position="179"/>
        <end position="326"/>
    </location>
</feature>
<dbReference type="Gene3D" id="3.40.980.10">
    <property type="entry name" value="MoaB/Mog-like domain"/>
    <property type="match status" value="1"/>
</dbReference>
<protein>
    <submittedName>
        <fullName evidence="4">Molybdopterin molybdenumtransferase MoeA</fullName>
    </submittedName>
</protein>
<sequence>MRYQNHKYITLHGMEEVLSNATECSPRPVTVPTWSAINMIAARDVLTTIDLPFRAKAAYDGFAISSNDAPGRFRLVGSVRVGEVPSFSVGRMEAVYVTTGAYLPDGVDAVVPEEDAELDGDQVTIGQVEKGANVDAVGSYATRGSKVLRAGELITGHVIPALTEMGIMEVEAYGKLRVAVLSTGSELIRPRDVESARSAFLSGKVIESTGSLAAWFISSYMPYLSVNEMDLVVDDVDEVRHALRRLIDNNDIVITTGGSGPGDIDYAWEGIKSLNPRWSVRGMRMRPGRPTSVAVIGDCKVVFGLSGHPISALNALINLVDPFVKRMLGIRRAAAWPIARGKLTTAVNAEPGFLTQVRVRASIREGELLFTPLGGGSSVTSSLAATDGLITLRGPAPSGAVVDAFMLREPGD</sequence>
<dbReference type="GO" id="GO:0006777">
    <property type="term" value="P:Mo-molybdopterin cofactor biosynthetic process"/>
    <property type="evidence" value="ECO:0007669"/>
    <property type="project" value="UniProtKB-KW"/>
</dbReference>
<dbReference type="GO" id="GO:0061599">
    <property type="term" value="F:molybdopterin molybdotransferase activity"/>
    <property type="evidence" value="ECO:0007669"/>
    <property type="project" value="TreeGrafter"/>
</dbReference>
<evidence type="ECO:0000256" key="2">
    <source>
        <dbReference type="ARBA" id="ARBA00023150"/>
    </source>
</evidence>
<dbReference type="PANTHER" id="PTHR10192:SF19">
    <property type="entry name" value="MOLYBDOPTERIN BIOSYNTHESIS PROTEIN MJ0666-RELATED"/>
    <property type="match status" value="1"/>
</dbReference>
<evidence type="ECO:0000313" key="5">
    <source>
        <dbReference type="Proteomes" id="UP000610960"/>
    </source>
</evidence>
<dbReference type="InterPro" id="IPR005111">
    <property type="entry name" value="MoeA_C_domain_IV"/>
</dbReference>
<reference evidence="4" key="1">
    <citation type="journal article" date="2014" name="Int. J. Syst. Evol. Microbiol.">
        <title>Complete genome sequence of Corynebacterium casei LMG S-19264T (=DSM 44701T), isolated from a smear-ripened cheese.</title>
        <authorList>
            <consortium name="US DOE Joint Genome Institute (JGI-PGF)"/>
            <person name="Walter F."/>
            <person name="Albersmeier A."/>
            <person name="Kalinowski J."/>
            <person name="Ruckert C."/>
        </authorList>
    </citation>
    <scope>NUCLEOTIDE SEQUENCE</scope>
    <source>
        <strain evidence="4">JCM 10088</strain>
    </source>
</reference>
<dbReference type="RefSeq" id="WP_188597035.1">
    <property type="nucleotide sequence ID" value="NZ_BMNL01000004.1"/>
</dbReference>
<dbReference type="Pfam" id="PF03453">
    <property type="entry name" value="MoeA_N"/>
    <property type="match status" value="1"/>
</dbReference>
<dbReference type="SUPFAM" id="SSF63882">
    <property type="entry name" value="MoeA N-terminal region -like"/>
    <property type="match status" value="1"/>
</dbReference>
<dbReference type="InterPro" id="IPR036688">
    <property type="entry name" value="MoeA_C_domain_IV_sf"/>
</dbReference>
<dbReference type="InterPro" id="IPR038987">
    <property type="entry name" value="MoeA-like"/>
</dbReference>
<dbReference type="Pfam" id="PF03454">
    <property type="entry name" value="MoeA_C"/>
    <property type="match status" value="1"/>
</dbReference>
<keyword evidence="2" id="KW-0501">Molybdenum cofactor biosynthesis</keyword>
<dbReference type="GO" id="GO:0005737">
    <property type="term" value="C:cytoplasm"/>
    <property type="evidence" value="ECO:0007669"/>
    <property type="project" value="TreeGrafter"/>
</dbReference>
<keyword evidence="4" id="KW-0808">Transferase</keyword>
<dbReference type="EMBL" id="BMNL01000004">
    <property type="protein sequence ID" value="GGP22266.1"/>
    <property type="molecule type" value="Genomic_DNA"/>
</dbReference>
<reference evidence="4" key="2">
    <citation type="submission" date="2020-09" db="EMBL/GenBank/DDBJ databases">
        <authorList>
            <person name="Sun Q."/>
            <person name="Ohkuma M."/>
        </authorList>
    </citation>
    <scope>NUCLEOTIDE SEQUENCE</scope>
    <source>
        <strain evidence="4">JCM 10088</strain>
    </source>
</reference>
<evidence type="ECO:0000256" key="1">
    <source>
        <dbReference type="ARBA" id="ARBA00005046"/>
    </source>
</evidence>
<accession>A0A830GX68</accession>
<dbReference type="SUPFAM" id="SSF53218">
    <property type="entry name" value="Molybdenum cofactor biosynthesis proteins"/>
    <property type="match status" value="1"/>
</dbReference>
<dbReference type="Gene3D" id="2.170.190.11">
    <property type="entry name" value="Molybdopterin biosynthesis moea protein, domain 3"/>
    <property type="match status" value="1"/>
</dbReference>
<proteinExistence type="predicted"/>
<dbReference type="SMART" id="SM00852">
    <property type="entry name" value="MoCF_biosynth"/>
    <property type="match status" value="1"/>
</dbReference>
<dbReference type="Pfam" id="PF00994">
    <property type="entry name" value="MoCF_biosynth"/>
    <property type="match status" value="1"/>
</dbReference>
<dbReference type="OrthoDB" id="31371at2157"/>
<name>A0A830GX68_9CREN</name>
<dbReference type="AlphaFoldDB" id="A0A830GX68"/>
<dbReference type="CDD" id="cd00887">
    <property type="entry name" value="MoeA"/>
    <property type="match status" value="1"/>
</dbReference>
<evidence type="ECO:0000259" key="3">
    <source>
        <dbReference type="SMART" id="SM00852"/>
    </source>
</evidence>
<dbReference type="Gene3D" id="3.90.105.10">
    <property type="entry name" value="Molybdopterin biosynthesis moea protein, domain 2"/>
    <property type="match status" value="1"/>
</dbReference>